<dbReference type="GO" id="GO:0003824">
    <property type="term" value="F:catalytic activity"/>
    <property type="evidence" value="ECO:0007669"/>
    <property type="project" value="InterPro"/>
</dbReference>
<name>Q5AT56_EMENI</name>
<dbReference type="InterPro" id="IPR056884">
    <property type="entry name" value="NPHP3-like_N"/>
</dbReference>
<reference evidence="4" key="1">
    <citation type="journal article" date="2005" name="Nature">
        <title>Sequencing of Aspergillus nidulans and comparative analysis with A. fumigatus and A. oryzae.</title>
        <authorList>
            <person name="Galagan J.E."/>
            <person name="Calvo S.E."/>
            <person name="Cuomo C."/>
            <person name="Ma L.J."/>
            <person name="Wortman J.R."/>
            <person name="Batzoglou S."/>
            <person name="Lee S.I."/>
            <person name="Basturkmen M."/>
            <person name="Spevak C.C."/>
            <person name="Clutterbuck J."/>
            <person name="Kapitonov V."/>
            <person name="Jurka J."/>
            <person name="Scazzocchio C."/>
            <person name="Farman M."/>
            <person name="Butler J."/>
            <person name="Purcell S."/>
            <person name="Harris S."/>
            <person name="Braus G.H."/>
            <person name="Draht O."/>
            <person name="Busch S."/>
            <person name="D'Enfert C."/>
            <person name="Bouchier C."/>
            <person name="Goldman G.H."/>
            <person name="Bell-Pedersen D."/>
            <person name="Griffiths-Jones S."/>
            <person name="Doonan J.H."/>
            <person name="Yu J."/>
            <person name="Vienken K."/>
            <person name="Pain A."/>
            <person name="Freitag M."/>
            <person name="Selker E.U."/>
            <person name="Archer D.B."/>
            <person name="Penalva M.A."/>
            <person name="Oakley B.R."/>
            <person name="Momany M."/>
            <person name="Tanaka T."/>
            <person name="Kumagai T."/>
            <person name="Asai K."/>
            <person name="Machida M."/>
            <person name="Nierman W.C."/>
            <person name="Denning D.W."/>
            <person name="Caddick M."/>
            <person name="Hynes M."/>
            <person name="Paoletti M."/>
            <person name="Fischer R."/>
            <person name="Miller B."/>
            <person name="Dyer P."/>
            <person name="Sachs M.S."/>
            <person name="Osmani S.A."/>
            <person name="Birren B.W."/>
        </authorList>
    </citation>
    <scope>NUCLEOTIDE SEQUENCE [LARGE SCALE GENOMIC DNA]</scope>
    <source>
        <strain evidence="4">FGSC A4 / ATCC 38163 / CBS 112.46 / NRRL 194 / M139</strain>
    </source>
</reference>
<evidence type="ECO:0000313" key="3">
    <source>
        <dbReference type="EMBL" id="CBF80725.1"/>
    </source>
</evidence>
<dbReference type="eggNOG" id="KOG0266">
    <property type="taxonomic scope" value="Eukaryota"/>
</dbReference>
<dbReference type="OMA" id="WEHENEI"/>
<dbReference type="InterPro" id="IPR027417">
    <property type="entry name" value="P-loop_NTPase"/>
</dbReference>
<feature type="domain" description="Nephrocystin 3-like N-terminal" evidence="2">
    <location>
        <begin position="243"/>
        <end position="329"/>
    </location>
</feature>
<dbReference type="Gene3D" id="3.40.50.300">
    <property type="entry name" value="P-loop containing nucleotide triphosphate hydrolases"/>
    <property type="match status" value="1"/>
</dbReference>
<accession>C8VEP0</accession>
<dbReference type="SUPFAM" id="SSF52540">
    <property type="entry name" value="P-loop containing nucleoside triphosphate hydrolases"/>
    <property type="match status" value="1"/>
</dbReference>
<dbReference type="Pfam" id="PF24883">
    <property type="entry name" value="NPHP3_N"/>
    <property type="match status" value="1"/>
</dbReference>
<dbReference type="KEGG" id="ani:ANIA_08524"/>
<dbReference type="GO" id="GO:0009116">
    <property type="term" value="P:nucleoside metabolic process"/>
    <property type="evidence" value="ECO:0007669"/>
    <property type="project" value="InterPro"/>
</dbReference>
<dbReference type="RefSeq" id="XP_681793.1">
    <property type="nucleotide sequence ID" value="XM_676701.1"/>
</dbReference>
<dbReference type="Proteomes" id="UP000000560">
    <property type="component" value="Chromosome V"/>
</dbReference>
<proteinExistence type="predicted"/>
<keyword evidence="1" id="KW-0677">Repeat</keyword>
<protein>
    <recommendedName>
        <fullName evidence="2">Nephrocystin 3-like N-terminal domain-containing protein</fullName>
    </recommendedName>
</protein>
<dbReference type="PANTHER" id="PTHR46082:SF11">
    <property type="entry name" value="AAA+ ATPASE DOMAIN-CONTAINING PROTEIN-RELATED"/>
    <property type="match status" value="1"/>
</dbReference>
<dbReference type="InParanoid" id="Q5AT56"/>
<evidence type="ECO:0000259" key="2">
    <source>
        <dbReference type="Pfam" id="PF24883"/>
    </source>
</evidence>
<gene>
    <name evidence="3" type="ORF">ANIA_08524</name>
</gene>
<dbReference type="AlphaFoldDB" id="Q5AT56"/>
<sequence>MSDPDQYTVGWICALQTEYVAARAFLDKKHSLPETLSPNDNNHYTLGEIGGHQFSTHSFWAHGWYGGGVPTRHDIRLVLRAAVSGLQAQYEEEGHRLRESIHTVLEGNKRLKRKFARPPLESDRLFDSHFVHSNSEGSCDSHKSKEWQGWAAMVAAAYTRDLLYQTVPHRVKAERKASEVLDGIRNRLDNIFENIHDLHSITAGSAQEIRALAESTDLKELPIAAGVKFGTYMDQHEEGCLQGTREELLDETFKWTVSPEGKCMFWLNGLAGTGKSTISRTIAKSFQKQGLLGASFFFKRGEGDRGNAARFFPTLTKQLFTNIPELRWLFYSLNQSKLQNSPLMIVVDALDEWEHENEIHIILQLLPRVQEFKYPYLRFFITSRPELPIRLGFRTIGHHNLILHEVPEPLIERDISMFLENKLNAIRHEQSLPPDWPGNANFRTLVTMSVPLFIFAATICRLFADHNLDPGQCLAEILKYQNQESKLDGTYLPLLTNALMGDVRLAQKDQTRKSFTWDRYEISSLKARRPFFVLLVWASLIGSTKEENGYIYHLLDKKWNGRRSAVFKRMRKGDKHCRVIRLIDPITGINRLRHNPIRLIDYLIMNCENHRRNHSLCSLSALNVSDQCIPRQQPQPIYHHLRAFKKRANTLIRVRYSSMQSSKKCESQISAIPGLRRRRRTRVRARGA</sequence>
<accession>Q5AT56</accession>
<dbReference type="GeneID" id="2868655"/>
<dbReference type="InterPro" id="IPR053137">
    <property type="entry name" value="NLR-like"/>
</dbReference>
<dbReference type="PANTHER" id="PTHR46082">
    <property type="entry name" value="ATP/GTP-BINDING PROTEIN-RELATED"/>
    <property type="match status" value="1"/>
</dbReference>
<evidence type="ECO:0000256" key="1">
    <source>
        <dbReference type="ARBA" id="ARBA00022737"/>
    </source>
</evidence>
<dbReference type="HOGENOM" id="CLU_400095_0_0_1"/>
<dbReference type="OrthoDB" id="1577640at2759"/>
<dbReference type="InterPro" id="IPR035994">
    <property type="entry name" value="Nucleoside_phosphorylase_sf"/>
</dbReference>
<keyword evidence="4" id="KW-1185">Reference proteome</keyword>
<dbReference type="STRING" id="227321.Q5AT56"/>
<reference evidence="4" key="2">
    <citation type="journal article" date="2009" name="Fungal Genet. Biol.">
        <title>The 2008 update of the Aspergillus nidulans genome annotation: a community effort.</title>
        <authorList>
            <person name="Wortman J.R."/>
            <person name="Gilsenan J.M."/>
            <person name="Joardar V."/>
            <person name="Deegan J."/>
            <person name="Clutterbuck J."/>
            <person name="Andersen M.R."/>
            <person name="Archer D."/>
            <person name="Bencina M."/>
            <person name="Braus G."/>
            <person name="Coutinho P."/>
            <person name="von Dohren H."/>
            <person name="Doonan J."/>
            <person name="Driessen A.J."/>
            <person name="Durek P."/>
            <person name="Espeso E."/>
            <person name="Fekete E."/>
            <person name="Flipphi M."/>
            <person name="Estrada C.G."/>
            <person name="Geysens S."/>
            <person name="Goldman G."/>
            <person name="de Groot P.W."/>
            <person name="Hansen K."/>
            <person name="Harris S.D."/>
            <person name="Heinekamp T."/>
            <person name="Helmstaedt K."/>
            <person name="Henrissat B."/>
            <person name="Hofmann G."/>
            <person name="Homan T."/>
            <person name="Horio T."/>
            <person name="Horiuchi H."/>
            <person name="James S."/>
            <person name="Jones M."/>
            <person name="Karaffa L."/>
            <person name="Karanyi Z."/>
            <person name="Kato M."/>
            <person name="Keller N."/>
            <person name="Kelly D.E."/>
            <person name="Kiel J.A."/>
            <person name="Kim J.M."/>
            <person name="van der Klei I.J."/>
            <person name="Klis F.M."/>
            <person name="Kovalchuk A."/>
            <person name="Krasevec N."/>
            <person name="Kubicek C.P."/>
            <person name="Liu B."/>
            <person name="Maccabe A."/>
            <person name="Meyer V."/>
            <person name="Mirabito P."/>
            <person name="Miskei M."/>
            <person name="Mos M."/>
            <person name="Mullins J."/>
            <person name="Nelson D.R."/>
            <person name="Nielsen J."/>
            <person name="Oakley B.R."/>
            <person name="Osmani S.A."/>
            <person name="Pakula T."/>
            <person name="Paszewski A."/>
            <person name="Paulsen I."/>
            <person name="Pilsyk S."/>
            <person name="Pocsi I."/>
            <person name="Punt P.J."/>
            <person name="Ram A.F."/>
            <person name="Ren Q."/>
            <person name="Robellet X."/>
            <person name="Robson G."/>
            <person name="Seiboth B."/>
            <person name="van Solingen P."/>
            <person name="Specht T."/>
            <person name="Sun J."/>
            <person name="Taheri-Talesh N."/>
            <person name="Takeshita N."/>
            <person name="Ussery D."/>
            <person name="vanKuyk P.A."/>
            <person name="Visser H."/>
            <person name="van de Vondervoort P.J."/>
            <person name="de Vries R.P."/>
            <person name="Walton J."/>
            <person name="Xiang X."/>
            <person name="Xiong Y."/>
            <person name="Zeng A.P."/>
            <person name="Brandt B.W."/>
            <person name="Cornell M.J."/>
            <person name="van den Hondel C.A."/>
            <person name="Visser J."/>
            <person name="Oliver S.G."/>
            <person name="Turner G."/>
        </authorList>
    </citation>
    <scope>GENOME REANNOTATION</scope>
    <source>
        <strain evidence="4">FGSC A4 / ATCC 38163 / CBS 112.46 / NRRL 194 / M139</strain>
    </source>
</reference>
<dbReference type="EMBL" id="BN001305">
    <property type="protein sequence ID" value="CBF80725.1"/>
    <property type="molecule type" value="Genomic_DNA"/>
</dbReference>
<organism evidence="3 4">
    <name type="scientific">Emericella nidulans (strain FGSC A4 / ATCC 38163 / CBS 112.46 / NRRL 194 / M139)</name>
    <name type="common">Aspergillus nidulans</name>
    <dbReference type="NCBI Taxonomy" id="227321"/>
    <lineage>
        <taxon>Eukaryota</taxon>
        <taxon>Fungi</taxon>
        <taxon>Dikarya</taxon>
        <taxon>Ascomycota</taxon>
        <taxon>Pezizomycotina</taxon>
        <taxon>Eurotiomycetes</taxon>
        <taxon>Eurotiomycetidae</taxon>
        <taxon>Eurotiales</taxon>
        <taxon>Aspergillaceae</taxon>
        <taxon>Aspergillus</taxon>
        <taxon>Aspergillus subgen. Nidulantes</taxon>
    </lineage>
</organism>
<evidence type="ECO:0000313" key="4">
    <source>
        <dbReference type="Proteomes" id="UP000000560"/>
    </source>
</evidence>
<dbReference type="Gene3D" id="3.40.50.1580">
    <property type="entry name" value="Nucleoside phosphorylase domain"/>
    <property type="match status" value="1"/>
</dbReference>